<dbReference type="GO" id="GO:0016757">
    <property type="term" value="F:glycosyltransferase activity"/>
    <property type="evidence" value="ECO:0007669"/>
    <property type="project" value="InterPro"/>
</dbReference>
<evidence type="ECO:0000259" key="1">
    <source>
        <dbReference type="Pfam" id="PF00534"/>
    </source>
</evidence>
<dbReference type="InterPro" id="IPR001296">
    <property type="entry name" value="Glyco_trans_1"/>
</dbReference>
<name>A0A413GYS4_9BACE</name>
<dbReference type="PANTHER" id="PTHR45947:SF3">
    <property type="entry name" value="SULFOQUINOVOSYL TRANSFERASE SQD2"/>
    <property type="match status" value="1"/>
</dbReference>
<evidence type="ECO:0000313" key="4">
    <source>
        <dbReference type="Proteomes" id="UP000286075"/>
    </source>
</evidence>
<dbReference type="Pfam" id="PF13477">
    <property type="entry name" value="Glyco_trans_4_2"/>
    <property type="match status" value="1"/>
</dbReference>
<dbReference type="InterPro" id="IPR028098">
    <property type="entry name" value="Glyco_trans_4-like_N"/>
</dbReference>
<dbReference type="PANTHER" id="PTHR45947">
    <property type="entry name" value="SULFOQUINOVOSYL TRANSFERASE SQD2"/>
    <property type="match status" value="1"/>
</dbReference>
<dbReference type="Proteomes" id="UP000286075">
    <property type="component" value="Unassembled WGS sequence"/>
</dbReference>
<reference evidence="3 4" key="1">
    <citation type="submission" date="2018-08" db="EMBL/GenBank/DDBJ databases">
        <title>A genome reference for cultivated species of the human gut microbiota.</title>
        <authorList>
            <person name="Zou Y."/>
            <person name="Xue W."/>
            <person name="Luo G."/>
        </authorList>
    </citation>
    <scope>NUCLEOTIDE SEQUENCE [LARGE SCALE GENOMIC DNA]</scope>
    <source>
        <strain evidence="3 4">OF03-9BH</strain>
    </source>
</reference>
<evidence type="ECO:0000259" key="2">
    <source>
        <dbReference type="Pfam" id="PF13477"/>
    </source>
</evidence>
<feature type="domain" description="Glycosyltransferase subfamily 4-like N-terminal" evidence="2">
    <location>
        <begin position="20"/>
        <end position="117"/>
    </location>
</feature>
<dbReference type="SUPFAM" id="SSF53756">
    <property type="entry name" value="UDP-Glycosyltransferase/glycogen phosphorylase"/>
    <property type="match status" value="1"/>
</dbReference>
<proteinExistence type="predicted"/>
<dbReference type="AlphaFoldDB" id="A0A413GYS4"/>
<feature type="domain" description="Glycosyl transferase family 1" evidence="1">
    <location>
        <begin position="186"/>
        <end position="352"/>
    </location>
</feature>
<accession>A0A413GYS4</accession>
<dbReference type="OrthoDB" id="9790710at2"/>
<gene>
    <name evidence="3" type="ORF">DXA68_20280</name>
</gene>
<protein>
    <submittedName>
        <fullName evidence="3">Glycosyltransferase family 1 protein</fullName>
    </submittedName>
</protein>
<dbReference type="InterPro" id="IPR050194">
    <property type="entry name" value="Glycosyltransferase_grp1"/>
</dbReference>
<keyword evidence="3" id="KW-0808">Transferase</keyword>
<dbReference type="Pfam" id="PF00534">
    <property type="entry name" value="Glycos_transf_1"/>
    <property type="match status" value="1"/>
</dbReference>
<evidence type="ECO:0000313" key="3">
    <source>
        <dbReference type="EMBL" id="RGX76299.1"/>
    </source>
</evidence>
<organism evidence="3 4">
    <name type="scientific">Bacteroides stercorirosoris</name>
    <dbReference type="NCBI Taxonomy" id="871324"/>
    <lineage>
        <taxon>Bacteria</taxon>
        <taxon>Pseudomonadati</taxon>
        <taxon>Bacteroidota</taxon>
        <taxon>Bacteroidia</taxon>
        <taxon>Bacteroidales</taxon>
        <taxon>Bacteroidaceae</taxon>
        <taxon>Bacteroides</taxon>
    </lineage>
</organism>
<dbReference type="Gene3D" id="3.40.50.2000">
    <property type="entry name" value="Glycogen Phosphorylase B"/>
    <property type="match status" value="2"/>
</dbReference>
<sequence length="376" mass="42406">MSNIKIIRATTVPESLDSFCYGFLKELDKKYEVIALSSPEKELKVIAEREGVRTIAVRMERHISIFRDIHSLYGLIKIFIKEKPTMVHSMTPKAGLLCMIAAWISRVPVRVHTFTGLVWPTASGITRKILMATDWLTCACSTHIIPEGQGVLNDLRSHITKKPMKVLGYGNVRGVDMSIYDKRSEVIKRTQNIRKDIFTFIFVGRIVRDKGINELCEAFDKLSKENPVRLILVGPYEDDLDPISVRSRNIIEQNLSIDSVGAKFGDELLSYYAASDCLVFPSYREGFPNTVLEAGAMGLPSIVTDINGSREIIEHGKNGVIIPSKDITSLYEAMKKMAEDKDAYNIMAANARPMIEARFEQGFVRKCLLDFYDEIV</sequence>
<dbReference type="CDD" id="cd03808">
    <property type="entry name" value="GT4_CapM-like"/>
    <property type="match status" value="1"/>
</dbReference>
<dbReference type="EMBL" id="QSCF01000047">
    <property type="protein sequence ID" value="RGX76299.1"/>
    <property type="molecule type" value="Genomic_DNA"/>
</dbReference>
<comment type="caution">
    <text evidence="3">The sequence shown here is derived from an EMBL/GenBank/DDBJ whole genome shotgun (WGS) entry which is preliminary data.</text>
</comment>
<dbReference type="RefSeq" id="WP_117988479.1">
    <property type="nucleotide sequence ID" value="NZ_CABMFG010000047.1"/>
</dbReference>